<keyword evidence="1" id="KW-1133">Transmembrane helix</keyword>
<evidence type="ECO:0000256" key="1">
    <source>
        <dbReference type="SAM" id="Phobius"/>
    </source>
</evidence>
<organism evidence="2 3">
    <name type="scientific">Plantibacter flavus</name>
    <dbReference type="NCBI Taxonomy" id="150123"/>
    <lineage>
        <taxon>Bacteria</taxon>
        <taxon>Bacillati</taxon>
        <taxon>Actinomycetota</taxon>
        <taxon>Actinomycetes</taxon>
        <taxon>Micrococcales</taxon>
        <taxon>Microbacteriaceae</taxon>
        <taxon>Plantibacter</taxon>
    </lineage>
</organism>
<gene>
    <name evidence="2" type="ORF">EDD42_2263</name>
</gene>
<dbReference type="RefSeq" id="WP_370281969.1">
    <property type="nucleotide sequence ID" value="NZ_FXAP01000005.1"/>
</dbReference>
<dbReference type="SUPFAM" id="SSF48452">
    <property type="entry name" value="TPR-like"/>
    <property type="match status" value="1"/>
</dbReference>
<reference evidence="2 3" key="1">
    <citation type="submission" date="2018-11" db="EMBL/GenBank/DDBJ databases">
        <title>Sequencing the genomes of 1000 actinobacteria strains.</title>
        <authorList>
            <person name="Klenk H.-P."/>
        </authorList>
    </citation>
    <scope>NUCLEOTIDE SEQUENCE [LARGE SCALE GENOMIC DNA]</scope>
    <source>
        <strain evidence="2 3">DSM 14012</strain>
    </source>
</reference>
<keyword evidence="3" id="KW-1185">Reference proteome</keyword>
<dbReference type="EMBL" id="RKHL01000001">
    <property type="protein sequence ID" value="ROR82175.1"/>
    <property type="molecule type" value="Genomic_DNA"/>
</dbReference>
<sequence length="140" mass="15341">MVAIIAALLVLYIVLVGYRAVVLLGTGEPVGIAMGAALIVLPILGVWALWREIAFGVGAERLGVRLEAEGGLPPEQVETRESGRPMRDAADELFPKYRDAAEAAPDDWRSWYRLGLVYDGAGDRRRARQAIRQAIRLSRS</sequence>
<dbReference type="InterPro" id="IPR011990">
    <property type="entry name" value="TPR-like_helical_dom_sf"/>
</dbReference>
<feature type="transmembrane region" description="Helical" evidence="1">
    <location>
        <begin position="29"/>
        <end position="50"/>
    </location>
</feature>
<comment type="caution">
    <text evidence="2">The sequence shown here is derived from an EMBL/GenBank/DDBJ whole genome shotgun (WGS) entry which is preliminary data.</text>
</comment>
<protein>
    <submittedName>
        <fullName evidence="2">Uncharacterized protein</fullName>
    </submittedName>
</protein>
<name>A0A3N2C3T5_9MICO</name>
<dbReference type="AlphaFoldDB" id="A0A3N2C3T5"/>
<dbReference type="Proteomes" id="UP000266915">
    <property type="component" value="Unassembled WGS sequence"/>
</dbReference>
<dbReference type="Gene3D" id="1.25.40.10">
    <property type="entry name" value="Tetratricopeptide repeat domain"/>
    <property type="match status" value="1"/>
</dbReference>
<accession>A0A3N2C3T5</accession>
<keyword evidence="1" id="KW-0812">Transmembrane</keyword>
<dbReference type="PROSITE" id="PS50293">
    <property type="entry name" value="TPR_REGION"/>
    <property type="match status" value="1"/>
</dbReference>
<evidence type="ECO:0000313" key="2">
    <source>
        <dbReference type="EMBL" id="ROR82175.1"/>
    </source>
</evidence>
<proteinExistence type="predicted"/>
<evidence type="ECO:0000313" key="3">
    <source>
        <dbReference type="Proteomes" id="UP000266915"/>
    </source>
</evidence>
<keyword evidence="1" id="KW-0472">Membrane</keyword>